<dbReference type="SUPFAM" id="SSF140931">
    <property type="entry name" value="Fic-like"/>
    <property type="match status" value="1"/>
</dbReference>
<dbReference type="Proteomes" id="UP000218335">
    <property type="component" value="Unassembled WGS sequence"/>
</dbReference>
<reference evidence="2 3" key="1">
    <citation type="journal article" date="2017" name="PLoS ONE">
        <title>Development of a real-time PCR for detection of Staphylococcus pseudintermedius using a novel automated comparison of whole-genome sequences.</title>
        <authorList>
            <person name="Verstappen K.M."/>
            <person name="Huijbregts L."/>
            <person name="Spaninks M."/>
            <person name="Wagenaar J.A."/>
            <person name="Fluit A.C."/>
            <person name="Duim B."/>
        </authorList>
    </citation>
    <scope>NUCLEOTIDE SEQUENCE [LARGE SCALE GENOMIC DNA]</scope>
    <source>
        <strain evidence="2 3">215070706401-1</strain>
    </source>
</reference>
<dbReference type="AlphaFoldDB" id="A0A2A4GV21"/>
<evidence type="ECO:0000313" key="2">
    <source>
        <dbReference type="EMBL" id="PCF53177.1"/>
    </source>
</evidence>
<dbReference type="EMBL" id="MWUU01000027">
    <property type="protein sequence ID" value="PCF53177.1"/>
    <property type="molecule type" value="Genomic_DNA"/>
</dbReference>
<dbReference type="Pfam" id="PF02661">
    <property type="entry name" value="Fic"/>
    <property type="match status" value="1"/>
</dbReference>
<dbReference type="PROSITE" id="PS51459">
    <property type="entry name" value="FIDO"/>
    <property type="match status" value="1"/>
</dbReference>
<comment type="caution">
    <text evidence="2">The sequence shown here is derived from an EMBL/GenBank/DDBJ whole genome shotgun (WGS) entry which is preliminary data.</text>
</comment>
<dbReference type="Gene3D" id="1.10.3290.10">
    <property type="entry name" value="Fido-like domain"/>
    <property type="match status" value="1"/>
</dbReference>
<dbReference type="RefSeq" id="WP_096586298.1">
    <property type="nucleotide sequence ID" value="NZ_MWUS01000003.1"/>
</dbReference>
<name>A0A2A4GV21_9STAP</name>
<dbReference type="InterPro" id="IPR040198">
    <property type="entry name" value="Fido_containing"/>
</dbReference>
<evidence type="ECO:0000313" key="3">
    <source>
        <dbReference type="Proteomes" id="UP000218335"/>
    </source>
</evidence>
<protein>
    <submittedName>
        <fullName evidence="2">Cell filamentation protein Fic</fullName>
    </submittedName>
</protein>
<dbReference type="PANTHER" id="PTHR13504">
    <property type="entry name" value="FIDO DOMAIN-CONTAINING PROTEIN DDB_G0283145"/>
    <property type="match status" value="1"/>
</dbReference>
<dbReference type="InterPro" id="IPR036597">
    <property type="entry name" value="Fido-like_dom_sf"/>
</dbReference>
<proteinExistence type="predicted"/>
<dbReference type="InterPro" id="IPR003812">
    <property type="entry name" value="Fido"/>
</dbReference>
<evidence type="ECO:0000259" key="1">
    <source>
        <dbReference type="PROSITE" id="PS51459"/>
    </source>
</evidence>
<organism evidence="2 3">
    <name type="scientific">Staphylococcus delphini</name>
    <dbReference type="NCBI Taxonomy" id="53344"/>
    <lineage>
        <taxon>Bacteria</taxon>
        <taxon>Bacillati</taxon>
        <taxon>Bacillota</taxon>
        <taxon>Bacilli</taxon>
        <taxon>Bacillales</taxon>
        <taxon>Staphylococcaceae</taxon>
        <taxon>Staphylococcus</taxon>
        <taxon>Staphylococcus intermedius group</taxon>
    </lineage>
</organism>
<gene>
    <name evidence="2" type="ORF">B5C08_12365</name>
</gene>
<feature type="domain" description="Fido" evidence="1">
    <location>
        <begin position="150"/>
        <end position="300"/>
    </location>
</feature>
<dbReference type="PANTHER" id="PTHR13504:SF40">
    <property type="entry name" value="FIDO DOMAIN-CONTAINING PROTEIN"/>
    <property type="match status" value="1"/>
</dbReference>
<accession>A0A2A4GV21</accession>
<sequence>MEYKPLRTIFHMKGEKGLEKEYNKRLNGDVTFLTDININPIKDQSQQLQTTYPTFFLPTSNLCNKSEKIYMNTIKINSLLKSQPGIATAAYLKKLLLNELQSTNDKENIRSTKKELADVLNKSNSKTHKRFNGLVDQYLLLLSGEKISLSEVSDFRKIYDVLVADEISKKDKPDGKLFRNDGVGVEDTSRGKWLHRNEYNEYEIIDYLNKLLRFINYYEAPKLLKVVSSHYFFEYLHPFYDGNGRIGRYILAKYLSEILDLVTALTFSYTVNRNKNKYDKSFEFTSDFLNYGEITFFIDTILELIIEGQESAISQFEEDIRMIKRLEKGLDKLNLKEEDNQALFILLQDKVFGSEYSRMSLKDLENYVKYGRKKLDKIIKNHSDKLNRIKDRPVVYEISDDFINELML</sequence>